<reference evidence="4" key="1">
    <citation type="submission" date="2018-11" db="EMBL/GenBank/DDBJ databases">
        <authorList>
            <person name="Alioto T."/>
            <person name="Alioto T."/>
        </authorList>
    </citation>
    <scope>NUCLEOTIDE SEQUENCE</scope>
</reference>
<dbReference type="InterPro" id="IPR013151">
    <property type="entry name" value="Immunoglobulin_dom"/>
</dbReference>
<dbReference type="InterPro" id="IPR003599">
    <property type="entry name" value="Ig_sub"/>
</dbReference>
<dbReference type="SMART" id="SM00408">
    <property type="entry name" value="IGc2"/>
    <property type="match status" value="2"/>
</dbReference>
<dbReference type="GO" id="GO:0008046">
    <property type="term" value="F:axon guidance receptor activity"/>
    <property type="evidence" value="ECO:0007669"/>
    <property type="project" value="TreeGrafter"/>
</dbReference>
<proteinExistence type="predicted"/>
<dbReference type="Pfam" id="PF00047">
    <property type="entry name" value="ig"/>
    <property type="match status" value="1"/>
</dbReference>
<evidence type="ECO:0000259" key="3">
    <source>
        <dbReference type="PROSITE" id="PS50835"/>
    </source>
</evidence>
<dbReference type="PROSITE" id="PS50835">
    <property type="entry name" value="IG_LIKE"/>
    <property type="match status" value="2"/>
</dbReference>
<dbReference type="GO" id="GO:0043025">
    <property type="term" value="C:neuronal cell body"/>
    <property type="evidence" value="ECO:0007669"/>
    <property type="project" value="TreeGrafter"/>
</dbReference>
<dbReference type="InterPro" id="IPR050958">
    <property type="entry name" value="Cell_Adh-Cytoskel_Orgn"/>
</dbReference>
<comment type="caution">
    <text evidence="4">The sequence shown here is derived from an EMBL/GenBank/DDBJ whole genome shotgun (WGS) entry which is preliminary data.</text>
</comment>
<name>A0A8B6C1L9_MYTGA</name>
<dbReference type="GO" id="GO:0007156">
    <property type="term" value="P:homophilic cell adhesion via plasma membrane adhesion molecules"/>
    <property type="evidence" value="ECO:0007669"/>
    <property type="project" value="TreeGrafter"/>
</dbReference>
<gene>
    <name evidence="4" type="ORF">MGAL_10B021192</name>
</gene>
<evidence type="ECO:0000313" key="4">
    <source>
        <dbReference type="EMBL" id="VDH98938.1"/>
    </source>
</evidence>
<dbReference type="AlphaFoldDB" id="A0A8B6C1L9"/>
<feature type="domain" description="Ig-like" evidence="3">
    <location>
        <begin position="102"/>
        <end position="212"/>
    </location>
</feature>
<dbReference type="PANTHER" id="PTHR45080">
    <property type="entry name" value="CONTACTIN 5"/>
    <property type="match status" value="1"/>
</dbReference>
<dbReference type="CDD" id="cd00096">
    <property type="entry name" value="Ig"/>
    <property type="match status" value="1"/>
</dbReference>
<dbReference type="Gene3D" id="2.60.40.10">
    <property type="entry name" value="Immunoglobulins"/>
    <property type="match status" value="2"/>
</dbReference>
<dbReference type="CDD" id="cd00099">
    <property type="entry name" value="IgV"/>
    <property type="match status" value="1"/>
</dbReference>
<protein>
    <recommendedName>
        <fullName evidence="3">Ig-like domain-containing protein</fullName>
    </recommendedName>
</protein>
<dbReference type="SUPFAM" id="SSF48726">
    <property type="entry name" value="Immunoglobulin"/>
    <property type="match status" value="2"/>
</dbReference>
<sequence>MSNYLIDVPVVWLSRSDDFVLYGTRNLNIDCWISTPDYPLLSVVWQKTRYGVTTQLNVAISNGKYSGSSLVHPGLTINNAEFTDSGSYVCIATYLRGNGYSPAYVLNIYASALTVTIPSSTYSVLLGNQISITCTVSGSPSATNVYWMKQQTNGGSFSNVDIAGNNRYSGGTLSSPTLVINSAQFSDEGNYRCHGVNAAGDANSIVTNLDVTCSEYNIMQHGSCSLYI</sequence>
<dbReference type="GO" id="GO:0050808">
    <property type="term" value="P:synapse organization"/>
    <property type="evidence" value="ECO:0007669"/>
    <property type="project" value="TreeGrafter"/>
</dbReference>
<dbReference type="PANTHER" id="PTHR45080:SF8">
    <property type="entry name" value="IG-LIKE DOMAIN-CONTAINING PROTEIN"/>
    <property type="match status" value="1"/>
</dbReference>
<dbReference type="InterPro" id="IPR013783">
    <property type="entry name" value="Ig-like_fold"/>
</dbReference>
<accession>A0A8B6C1L9</accession>
<evidence type="ECO:0000256" key="1">
    <source>
        <dbReference type="ARBA" id="ARBA00022729"/>
    </source>
</evidence>
<dbReference type="OrthoDB" id="382013at2759"/>
<dbReference type="GO" id="GO:0030424">
    <property type="term" value="C:axon"/>
    <property type="evidence" value="ECO:0007669"/>
    <property type="project" value="TreeGrafter"/>
</dbReference>
<evidence type="ECO:0000313" key="5">
    <source>
        <dbReference type="Proteomes" id="UP000596742"/>
    </source>
</evidence>
<evidence type="ECO:0000256" key="2">
    <source>
        <dbReference type="ARBA" id="ARBA00023157"/>
    </source>
</evidence>
<dbReference type="InterPro" id="IPR003598">
    <property type="entry name" value="Ig_sub2"/>
</dbReference>
<dbReference type="Proteomes" id="UP000596742">
    <property type="component" value="Unassembled WGS sequence"/>
</dbReference>
<feature type="domain" description="Ig-like" evidence="3">
    <location>
        <begin position="9"/>
        <end position="93"/>
    </location>
</feature>
<keyword evidence="5" id="KW-1185">Reference proteome</keyword>
<dbReference type="Pfam" id="PF13927">
    <property type="entry name" value="Ig_3"/>
    <property type="match status" value="1"/>
</dbReference>
<organism evidence="4 5">
    <name type="scientific">Mytilus galloprovincialis</name>
    <name type="common">Mediterranean mussel</name>
    <dbReference type="NCBI Taxonomy" id="29158"/>
    <lineage>
        <taxon>Eukaryota</taxon>
        <taxon>Metazoa</taxon>
        <taxon>Spiralia</taxon>
        <taxon>Lophotrochozoa</taxon>
        <taxon>Mollusca</taxon>
        <taxon>Bivalvia</taxon>
        <taxon>Autobranchia</taxon>
        <taxon>Pteriomorphia</taxon>
        <taxon>Mytilida</taxon>
        <taxon>Mytiloidea</taxon>
        <taxon>Mytilidae</taxon>
        <taxon>Mytilinae</taxon>
        <taxon>Mytilus</taxon>
    </lineage>
</organism>
<dbReference type="InterPro" id="IPR036179">
    <property type="entry name" value="Ig-like_dom_sf"/>
</dbReference>
<dbReference type="SMART" id="SM00409">
    <property type="entry name" value="IG"/>
    <property type="match status" value="2"/>
</dbReference>
<keyword evidence="1" id="KW-0732">Signal</keyword>
<keyword evidence="2" id="KW-1015">Disulfide bond</keyword>
<dbReference type="InterPro" id="IPR007110">
    <property type="entry name" value="Ig-like_dom"/>
</dbReference>
<dbReference type="EMBL" id="UYJE01001068">
    <property type="protein sequence ID" value="VDH98938.1"/>
    <property type="molecule type" value="Genomic_DNA"/>
</dbReference>
<dbReference type="GO" id="GO:0005886">
    <property type="term" value="C:plasma membrane"/>
    <property type="evidence" value="ECO:0007669"/>
    <property type="project" value="TreeGrafter"/>
</dbReference>